<evidence type="ECO:0000256" key="2">
    <source>
        <dbReference type="SAM" id="MobiDB-lite"/>
    </source>
</evidence>
<keyword evidence="1" id="KW-0175">Coiled coil</keyword>
<feature type="region of interest" description="Disordered" evidence="2">
    <location>
        <begin position="427"/>
        <end position="449"/>
    </location>
</feature>
<sequence>MYSKEEDFGNANISQFIRLNNRLRANGFLSIPFLPDLTSPARSFILNRDQIEENSNESTDYLRYTNPGVRLSEKFAQTSTIPQNLNDVVTPQTLAQIREPERQNDKLEITPGVRKYTDSEYSGLNTDDLRTVGSILHGICTERDNSFEKGQNANSAPEIIREHITSERNKMDFPFDIPSNYSSKPVIKPSGDLRTGSSIELSFANDQSDSVPLTAQSESIESNQRLIVDGNKLISTIHNLLYELESRGERSVETINSERSQKNGLIEKLNLLRRKYEALEKENESLRMINRALTEEEHANRSRAQGRETPQCSTISRLEREKQQLLVENSRLKQDILKLQEDDDKSRDKADQFLRSIKDSLENEKRSNRAIMLSQMSTNNRNKDGELALTTVEKKKILQSHYLYSVIVGFEKSINYWKLQANNQQNLNSDSKNGQTSFESNETDLGNSRDTASEKSFFEFCQENNISTSELMKRDKNLWNRGLYMLQNTEKSELESIIRWSCRLLNISNFRSIPIQIGELLSKKNTSKSPKITHIFESASSKKISSRNNSQEVISIELHDRFYNHFKTLFDVLDDQDVIQASNSIYIQLRDFKKFFRTICATLSLDYKTTSPTECLKILTDLLNINQSKKTSNTQPQIQSFQENSSNIHNIIESLKIVLDVDSNDQILPTLKQHLESQSAIILSLSKS</sequence>
<evidence type="ECO:0000313" key="4">
    <source>
        <dbReference type="Proteomes" id="UP000186176"/>
    </source>
</evidence>
<dbReference type="EMBL" id="LRBP01000037">
    <property type="protein sequence ID" value="OII70898.1"/>
    <property type="molecule type" value="Genomic_DNA"/>
</dbReference>
<evidence type="ECO:0000256" key="1">
    <source>
        <dbReference type="SAM" id="Coils"/>
    </source>
</evidence>
<accession>A0A1J4M9K9</accession>
<feature type="coiled-coil region" evidence="1">
    <location>
        <begin position="255"/>
        <end position="342"/>
    </location>
</feature>
<keyword evidence="4" id="KW-1185">Reference proteome</keyword>
<protein>
    <recommendedName>
        <fullName evidence="5">Centrosomal protein of 70 kDa</fullName>
    </recommendedName>
</protein>
<evidence type="ECO:0000313" key="3">
    <source>
        <dbReference type="EMBL" id="OII70898.1"/>
    </source>
</evidence>
<reference evidence="3 4" key="1">
    <citation type="submission" date="2016-10" db="EMBL/GenBank/DDBJ databases">
        <title>Reductive evolution of mitochondrial metabolism and differential evolution of invasion-related proteins in Cryptosporidium.</title>
        <authorList>
            <person name="Liu S."/>
            <person name="Roellig D.M."/>
            <person name="Guo Y."/>
            <person name="Li N."/>
            <person name="Frace M.A."/>
            <person name="Tang K."/>
            <person name="Zhang L."/>
            <person name="Feng Y."/>
            <person name="Xiao L."/>
        </authorList>
    </citation>
    <scope>NUCLEOTIDE SEQUENCE [LARGE SCALE GENOMIC DNA]</scope>
    <source>
        <strain evidence="3">39726</strain>
    </source>
</reference>
<organism evidence="3 4">
    <name type="scientific">Cryptosporidium ubiquitum</name>
    <dbReference type="NCBI Taxonomy" id="857276"/>
    <lineage>
        <taxon>Eukaryota</taxon>
        <taxon>Sar</taxon>
        <taxon>Alveolata</taxon>
        <taxon>Apicomplexa</taxon>
        <taxon>Conoidasida</taxon>
        <taxon>Coccidia</taxon>
        <taxon>Eucoccidiorida</taxon>
        <taxon>Eimeriorina</taxon>
        <taxon>Cryptosporidiidae</taxon>
        <taxon>Cryptosporidium</taxon>
    </lineage>
</organism>
<dbReference type="OrthoDB" id="339791at2759"/>
<evidence type="ECO:0008006" key="5">
    <source>
        <dbReference type="Google" id="ProtNLM"/>
    </source>
</evidence>
<dbReference type="AlphaFoldDB" id="A0A1J4M9K9"/>
<proteinExistence type="predicted"/>
<comment type="caution">
    <text evidence="3">The sequence shown here is derived from an EMBL/GenBank/DDBJ whole genome shotgun (WGS) entry which is preliminary data.</text>
</comment>
<dbReference type="GeneID" id="39977618"/>
<dbReference type="VEuPathDB" id="CryptoDB:cubi_00826"/>
<dbReference type="Proteomes" id="UP000186176">
    <property type="component" value="Unassembled WGS sequence"/>
</dbReference>
<gene>
    <name evidence="3" type="ORF">cubi_00826</name>
</gene>
<dbReference type="RefSeq" id="XP_028873005.1">
    <property type="nucleotide sequence ID" value="XM_029017839.1"/>
</dbReference>
<name>A0A1J4M9K9_9CRYT</name>